<protein>
    <submittedName>
        <fullName evidence="2">Uncharacterized protein</fullName>
    </submittedName>
</protein>
<reference evidence="2 3" key="1">
    <citation type="submission" date="2023-03" db="EMBL/GenBank/DDBJ databases">
        <title>High recombination rates correlate with genetic variation in Cardiocondyla obscurior ants.</title>
        <authorList>
            <person name="Errbii M."/>
        </authorList>
    </citation>
    <scope>NUCLEOTIDE SEQUENCE [LARGE SCALE GENOMIC DNA]</scope>
    <source>
        <strain evidence="2">Alpha-2009</strain>
        <tissue evidence="2">Whole body</tissue>
    </source>
</reference>
<evidence type="ECO:0000313" key="2">
    <source>
        <dbReference type="EMBL" id="KAL0129398.1"/>
    </source>
</evidence>
<sequence>MNIIKIRIFIINYFKSTRNVESHKRYIVTVQTRDYDILRPQTESLTISLTCKRIVFLSSFFLLFFFFFLSVIAQRDRDSDKREARFSCTRRIFTRALFFLLRLLFRSRPNLVVPIINSRVPKLVPSTRKARRWK</sequence>
<keyword evidence="1" id="KW-0812">Transmembrane</keyword>
<dbReference type="AlphaFoldDB" id="A0AAW2GQ85"/>
<comment type="caution">
    <text evidence="2">The sequence shown here is derived from an EMBL/GenBank/DDBJ whole genome shotgun (WGS) entry which is preliminary data.</text>
</comment>
<feature type="transmembrane region" description="Helical" evidence="1">
    <location>
        <begin position="54"/>
        <end position="73"/>
    </location>
</feature>
<keyword evidence="1" id="KW-1133">Transmembrane helix</keyword>
<evidence type="ECO:0000313" key="3">
    <source>
        <dbReference type="Proteomes" id="UP001430953"/>
    </source>
</evidence>
<organism evidence="2 3">
    <name type="scientific">Cardiocondyla obscurior</name>
    <dbReference type="NCBI Taxonomy" id="286306"/>
    <lineage>
        <taxon>Eukaryota</taxon>
        <taxon>Metazoa</taxon>
        <taxon>Ecdysozoa</taxon>
        <taxon>Arthropoda</taxon>
        <taxon>Hexapoda</taxon>
        <taxon>Insecta</taxon>
        <taxon>Pterygota</taxon>
        <taxon>Neoptera</taxon>
        <taxon>Endopterygota</taxon>
        <taxon>Hymenoptera</taxon>
        <taxon>Apocrita</taxon>
        <taxon>Aculeata</taxon>
        <taxon>Formicoidea</taxon>
        <taxon>Formicidae</taxon>
        <taxon>Myrmicinae</taxon>
        <taxon>Cardiocondyla</taxon>
    </lineage>
</organism>
<dbReference type="EMBL" id="JADYXP020000003">
    <property type="protein sequence ID" value="KAL0129398.1"/>
    <property type="molecule type" value="Genomic_DNA"/>
</dbReference>
<accession>A0AAW2GQ85</accession>
<keyword evidence="1" id="KW-0472">Membrane</keyword>
<proteinExistence type="predicted"/>
<dbReference type="Proteomes" id="UP001430953">
    <property type="component" value="Unassembled WGS sequence"/>
</dbReference>
<evidence type="ECO:0000256" key="1">
    <source>
        <dbReference type="SAM" id="Phobius"/>
    </source>
</evidence>
<keyword evidence="3" id="KW-1185">Reference proteome</keyword>
<name>A0AAW2GQ85_9HYME</name>
<gene>
    <name evidence="2" type="ORF">PUN28_004236</name>
</gene>